<gene>
    <name evidence="4 8" type="primary">proC</name>
    <name evidence="8" type="ORF">QBE54_06125</name>
</gene>
<dbReference type="Gene3D" id="3.40.50.720">
    <property type="entry name" value="NAD(P)-binding Rossmann-like Domain"/>
    <property type="match status" value="1"/>
</dbReference>
<comment type="catalytic activity">
    <reaction evidence="4">
        <text>L-proline + NAD(+) = (S)-1-pyrroline-5-carboxylate + NADH + 2 H(+)</text>
        <dbReference type="Rhea" id="RHEA:14105"/>
        <dbReference type="ChEBI" id="CHEBI:15378"/>
        <dbReference type="ChEBI" id="CHEBI:17388"/>
        <dbReference type="ChEBI" id="CHEBI:57540"/>
        <dbReference type="ChEBI" id="CHEBI:57945"/>
        <dbReference type="ChEBI" id="CHEBI:60039"/>
        <dbReference type="EC" id="1.5.1.2"/>
    </reaction>
</comment>
<comment type="similarity">
    <text evidence="1 4">Belongs to the pyrroline-5-carboxylate reductase family.</text>
</comment>
<evidence type="ECO:0000259" key="7">
    <source>
        <dbReference type="Pfam" id="PF14748"/>
    </source>
</evidence>
<sequence length="270" mass="29366">MKQFTQKILFIGCGNMGSALVEGLCQDGWHKKMEFHLFDRIPSRAEVLSQRFNLKTAKPPFDGKQYHFIFLAVKPKDLPSVTPLLENLAGSTIVSLLAGTSINKVSEALPGAQGYVRIMPNLCVEVGEAVIPVVFSDTVPQEHREDLLFLLASLGWVFEVQEAEIDSLTALSGSGPAFVALFIEAMMDGGVKLGIPWEKSLKVAIQTVLGSALLLKKKALHPGEFRSRVASPAGTTIFGLHALEEGKLKSTVMKALEVSFNRAKSLTSEE</sequence>
<proteinExistence type="inferred from homology"/>
<reference evidence="8 9" key="1">
    <citation type="submission" date="2023-03" db="EMBL/GenBank/DDBJ databases">
        <title>Novel Species.</title>
        <authorList>
            <person name="Ma S."/>
        </authorList>
    </citation>
    <scope>NUCLEOTIDE SEQUENCE [LARGE SCALE GENOMIC DNA]</scope>
    <source>
        <strain evidence="8 9">B11</strain>
    </source>
</reference>
<comment type="subcellular location">
    <subcellularLocation>
        <location evidence="4">Cytoplasm</location>
    </subcellularLocation>
</comment>
<keyword evidence="3 4" id="KW-0560">Oxidoreductase</keyword>
<evidence type="ECO:0000259" key="6">
    <source>
        <dbReference type="Pfam" id="PF03807"/>
    </source>
</evidence>
<dbReference type="InterPro" id="IPR028939">
    <property type="entry name" value="P5C_Rdtase_cat_N"/>
</dbReference>
<dbReference type="RefSeq" id="WP_369017324.1">
    <property type="nucleotide sequence ID" value="NZ_CP121689.1"/>
</dbReference>
<protein>
    <recommendedName>
        <fullName evidence="4 5">Pyrroline-5-carboxylate reductase</fullName>
        <shortName evidence="4">P5C reductase</shortName>
        <shortName evidence="4">P5CR</shortName>
        <ecNumber evidence="4 5">1.5.1.2</ecNumber>
    </recommendedName>
    <alternativeName>
        <fullName evidence="4">PCA reductase</fullName>
    </alternativeName>
</protein>
<dbReference type="EC" id="1.5.1.2" evidence="4 5"/>
<dbReference type="PANTHER" id="PTHR11645">
    <property type="entry name" value="PYRROLINE-5-CARBOXYLATE REDUCTASE"/>
    <property type="match status" value="1"/>
</dbReference>
<dbReference type="Pfam" id="PF14748">
    <property type="entry name" value="P5CR_dimer"/>
    <property type="match status" value="1"/>
</dbReference>
<evidence type="ECO:0000256" key="5">
    <source>
        <dbReference type="NCBIfam" id="TIGR00112"/>
    </source>
</evidence>
<dbReference type="Proteomes" id="UP001461341">
    <property type="component" value="Chromosome"/>
</dbReference>
<evidence type="ECO:0000256" key="1">
    <source>
        <dbReference type="ARBA" id="ARBA00005525"/>
    </source>
</evidence>
<dbReference type="InterPro" id="IPR000304">
    <property type="entry name" value="Pyrroline-COOH_reductase"/>
</dbReference>
<feature type="domain" description="Pyrroline-5-carboxylate reductase catalytic N-terminal" evidence="6">
    <location>
        <begin position="7"/>
        <end position="99"/>
    </location>
</feature>
<dbReference type="SUPFAM" id="SSF48179">
    <property type="entry name" value="6-phosphogluconate dehydrogenase C-terminal domain-like"/>
    <property type="match status" value="1"/>
</dbReference>
<evidence type="ECO:0000313" key="9">
    <source>
        <dbReference type="Proteomes" id="UP001461341"/>
    </source>
</evidence>
<dbReference type="Pfam" id="PF03807">
    <property type="entry name" value="F420_oxidored"/>
    <property type="match status" value="1"/>
</dbReference>
<keyword evidence="4" id="KW-0963">Cytoplasm</keyword>
<keyword evidence="4" id="KW-0641">Proline biosynthesis</keyword>
<keyword evidence="4" id="KW-0028">Amino-acid biosynthesis</keyword>
<dbReference type="GO" id="GO:0004735">
    <property type="term" value="F:pyrroline-5-carboxylate reductase activity"/>
    <property type="evidence" value="ECO:0007669"/>
    <property type="project" value="UniProtKB-EC"/>
</dbReference>
<dbReference type="EMBL" id="CP121689">
    <property type="protein sequence ID" value="WZL75178.1"/>
    <property type="molecule type" value="Genomic_DNA"/>
</dbReference>
<dbReference type="HAMAP" id="MF_01925">
    <property type="entry name" value="P5C_reductase"/>
    <property type="match status" value="1"/>
</dbReference>
<evidence type="ECO:0000256" key="3">
    <source>
        <dbReference type="ARBA" id="ARBA00023002"/>
    </source>
</evidence>
<dbReference type="InterPro" id="IPR036291">
    <property type="entry name" value="NAD(P)-bd_dom_sf"/>
</dbReference>
<comment type="pathway">
    <text evidence="4">Amino-acid biosynthesis; L-proline biosynthesis; L-proline from L-glutamate 5-semialdehyde: step 1/1.</text>
</comment>
<dbReference type="InterPro" id="IPR029036">
    <property type="entry name" value="P5CR_dimer"/>
</dbReference>
<feature type="domain" description="Pyrroline-5-carboxylate reductase dimerisation" evidence="7">
    <location>
        <begin position="162"/>
        <end position="266"/>
    </location>
</feature>
<organism evidence="8 9">
    <name type="scientific">Thermatribacter velox</name>
    <dbReference type="NCBI Taxonomy" id="3039681"/>
    <lineage>
        <taxon>Bacteria</taxon>
        <taxon>Pseudomonadati</taxon>
        <taxon>Atribacterota</taxon>
        <taxon>Atribacteria</taxon>
        <taxon>Atribacterales</taxon>
        <taxon>Thermatribacteraceae</taxon>
        <taxon>Thermatribacter</taxon>
    </lineage>
</organism>
<dbReference type="Gene3D" id="1.10.3730.10">
    <property type="entry name" value="ProC C-terminal domain-like"/>
    <property type="match status" value="1"/>
</dbReference>
<dbReference type="PIRSF" id="PIRSF000193">
    <property type="entry name" value="Pyrrol-5-carb_rd"/>
    <property type="match status" value="1"/>
</dbReference>
<keyword evidence="2 4" id="KW-0521">NADP</keyword>
<keyword evidence="9" id="KW-1185">Reference proteome</keyword>
<comment type="function">
    <text evidence="4">Catalyzes the reduction of 1-pyrroline-5-carboxylate (PCA) to L-proline.</text>
</comment>
<accession>A0ABZ2YA29</accession>
<evidence type="ECO:0000256" key="2">
    <source>
        <dbReference type="ARBA" id="ARBA00022857"/>
    </source>
</evidence>
<dbReference type="PANTHER" id="PTHR11645:SF0">
    <property type="entry name" value="PYRROLINE-5-CARBOXYLATE REDUCTASE 3"/>
    <property type="match status" value="1"/>
</dbReference>
<dbReference type="SUPFAM" id="SSF51735">
    <property type="entry name" value="NAD(P)-binding Rossmann-fold domains"/>
    <property type="match status" value="1"/>
</dbReference>
<dbReference type="NCBIfam" id="TIGR00112">
    <property type="entry name" value="proC"/>
    <property type="match status" value="1"/>
</dbReference>
<evidence type="ECO:0000313" key="8">
    <source>
        <dbReference type="EMBL" id="WZL75178.1"/>
    </source>
</evidence>
<dbReference type="InterPro" id="IPR008927">
    <property type="entry name" value="6-PGluconate_DH-like_C_sf"/>
</dbReference>
<name>A0ABZ2YA29_9BACT</name>
<evidence type="ECO:0000256" key="4">
    <source>
        <dbReference type="HAMAP-Rule" id="MF_01925"/>
    </source>
</evidence>
<comment type="catalytic activity">
    <reaction evidence="4">
        <text>L-proline + NADP(+) = (S)-1-pyrroline-5-carboxylate + NADPH + 2 H(+)</text>
        <dbReference type="Rhea" id="RHEA:14109"/>
        <dbReference type="ChEBI" id="CHEBI:15378"/>
        <dbReference type="ChEBI" id="CHEBI:17388"/>
        <dbReference type="ChEBI" id="CHEBI:57783"/>
        <dbReference type="ChEBI" id="CHEBI:58349"/>
        <dbReference type="ChEBI" id="CHEBI:60039"/>
        <dbReference type="EC" id="1.5.1.2"/>
    </reaction>
</comment>